<dbReference type="InterPro" id="IPR006015">
    <property type="entry name" value="Universal_stress_UspA"/>
</dbReference>
<evidence type="ECO:0000313" key="4">
    <source>
        <dbReference type="Proteomes" id="UP001225596"/>
    </source>
</evidence>
<dbReference type="PANTHER" id="PTHR46268">
    <property type="entry name" value="STRESS RESPONSE PROTEIN NHAX"/>
    <property type="match status" value="1"/>
</dbReference>
<gene>
    <name evidence="3" type="ORF">Q8A64_18250</name>
</gene>
<dbReference type="InterPro" id="IPR006016">
    <property type="entry name" value="UspA"/>
</dbReference>
<dbReference type="InterPro" id="IPR014729">
    <property type="entry name" value="Rossmann-like_a/b/a_fold"/>
</dbReference>
<comment type="similarity">
    <text evidence="1">Belongs to the universal stress protein A family.</text>
</comment>
<dbReference type="CDD" id="cd00293">
    <property type="entry name" value="USP-like"/>
    <property type="match status" value="1"/>
</dbReference>
<proteinExistence type="inferred from homology"/>
<name>A0ABU1BTM2_9BURK</name>
<sequence length="142" mass="15218">MVVLLPVDGSECALKAVRFVADSANWFKETPQIIVIHVDEIGVAVEGARRRLGNEAINNYFQENAKTALEPAEQILKAKGIPYRTIYAGGDVAAQLRAHAKDCKVDMIVMGSHGKSAVAGLLLGSVTSKVLAMTTTPVMIVR</sequence>
<dbReference type="EMBL" id="JAUYVH010000022">
    <property type="protein sequence ID" value="MDQ9172352.1"/>
    <property type="molecule type" value="Genomic_DNA"/>
</dbReference>
<dbReference type="PANTHER" id="PTHR46268:SF6">
    <property type="entry name" value="UNIVERSAL STRESS PROTEIN UP12"/>
    <property type="match status" value="1"/>
</dbReference>
<evidence type="ECO:0000313" key="3">
    <source>
        <dbReference type="EMBL" id="MDQ9172352.1"/>
    </source>
</evidence>
<dbReference type="SUPFAM" id="SSF52402">
    <property type="entry name" value="Adenine nucleotide alpha hydrolases-like"/>
    <property type="match status" value="1"/>
</dbReference>
<evidence type="ECO:0000259" key="2">
    <source>
        <dbReference type="Pfam" id="PF00582"/>
    </source>
</evidence>
<evidence type="ECO:0000256" key="1">
    <source>
        <dbReference type="ARBA" id="ARBA00008791"/>
    </source>
</evidence>
<organism evidence="3 4">
    <name type="scientific">Keguizhuia sedimenti</name>
    <dbReference type="NCBI Taxonomy" id="3064264"/>
    <lineage>
        <taxon>Bacteria</taxon>
        <taxon>Pseudomonadati</taxon>
        <taxon>Pseudomonadota</taxon>
        <taxon>Betaproteobacteria</taxon>
        <taxon>Burkholderiales</taxon>
        <taxon>Oxalobacteraceae</taxon>
        <taxon>Keguizhuia</taxon>
    </lineage>
</organism>
<dbReference type="Pfam" id="PF00582">
    <property type="entry name" value="Usp"/>
    <property type="match status" value="1"/>
</dbReference>
<protein>
    <submittedName>
        <fullName evidence="3">Universal stress protein</fullName>
    </submittedName>
</protein>
<comment type="caution">
    <text evidence="3">The sequence shown here is derived from an EMBL/GenBank/DDBJ whole genome shotgun (WGS) entry which is preliminary data.</text>
</comment>
<dbReference type="PRINTS" id="PR01438">
    <property type="entry name" value="UNVRSLSTRESS"/>
</dbReference>
<accession>A0ABU1BTM2</accession>
<dbReference type="Gene3D" id="3.40.50.620">
    <property type="entry name" value="HUPs"/>
    <property type="match status" value="1"/>
</dbReference>
<dbReference type="Proteomes" id="UP001225596">
    <property type="component" value="Unassembled WGS sequence"/>
</dbReference>
<keyword evidence="4" id="KW-1185">Reference proteome</keyword>
<reference evidence="3 4" key="1">
    <citation type="submission" date="2023-08" db="EMBL/GenBank/DDBJ databases">
        <title>Oxalobacteraceae gen .nov., isolated from river sludge outside the plant.</title>
        <authorList>
            <person name="Zhao S.Y."/>
        </authorList>
    </citation>
    <scope>NUCLEOTIDE SEQUENCE [LARGE SCALE GENOMIC DNA]</scope>
    <source>
        <strain evidence="3 4">R-40</strain>
    </source>
</reference>
<feature type="domain" description="UspA" evidence="2">
    <location>
        <begin position="3"/>
        <end position="142"/>
    </location>
</feature>
<dbReference type="RefSeq" id="WP_338438394.1">
    <property type="nucleotide sequence ID" value="NZ_JAUYVH010000022.1"/>
</dbReference>